<keyword evidence="2" id="KW-1185">Reference proteome</keyword>
<protein>
    <submittedName>
        <fullName evidence="1">Uncharacterized protein</fullName>
    </submittedName>
</protein>
<dbReference type="EMBL" id="JGZK01000002">
    <property type="protein sequence ID" value="KFI87923.1"/>
    <property type="molecule type" value="Genomic_DNA"/>
</dbReference>
<reference evidence="1 2" key="1">
    <citation type="submission" date="2014-03" db="EMBL/GenBank/DDBJ databases">
        <title>Genomics of Bifidobacteria.</title>
        <authorList>
            <person name="Ventura M."/>
            <person name="Milani C."/>
            <person name="Lugli G.A."/>
        </authorList>
    </citation>
    <scope>NUCLEOTIDE SEQUENCE [LARGE SCALE GENOMIC DNA]</scope>
    <source>
        <strain evidence="1 2">DSM 23975</strain>
    </source>
</reference>
<dbReference type="OrthoDB" id="3240472at2"/>
<comment type="caution">
    <text evidence="1">The sequence shown here is derived from an EMBL/GenBank/DDBJ whole genome shotgun (WGS) entry which is preliminary data.</text>
</comment>
<accession>A0A087CXC3</accession>
<dbReference type="RefSeq" id="WP_044089954.1">
    <property type="nucleotide sequence ID" value="NZ_JDUW01000016.1"/>
</dbReference>
<name>A0A087CXC3_9BIFI</name>
<dbReference type="STRING" id="1437610.BREU_0700"/>
<gene>
    <name evidence="1" type="ORF">BREU_0700</name>
</gene>
<dbReference type="eggNOG" id="ENOG50322K8">
    <property type="taxonomic scope" value="Bacteria"/>
</dbReference>
<proteinExistence type="predicted"/>
<evidence type="ECO:0000313" key="1">
    <source>
        <dbReference type="EMBL" id="KFI87923.1"/>
    </source>
</evidence>
<dbReference type="AlphaFoldDB" id="A0A087CXC3"/>
<organism evidence="1 2">
    <name type="scientific">Bifidobacterium reuteri DSM 23975</name>
    <dbReference type="NCBI Taxonomy" id="1437610"/>
    <lineage>
        <taxon>Bacteria</taxon>
        <taxon>Bacillati</taxon>
        <taxon>Actinomycetota</taxon>
        <taxon>Actinomycetes</taxon>
        <taxon>Bifidobacteriales</taxon>
        <taxon>Bifidobacteriaceae</taxon>
        <taxon>Bifidobacterium</taxon>
    </lineage>
</organism>
<dbReference type="Proteomes" id="UP000028984">
    <property type="component" value="Unassembled WGS sequence"/>
</dbReference>
<evidence type="ECO:0000313" key="2">
    <source>
        <dbReference type="Proteomes" id="UP000028984"/>
    </source>
</evidence>
<sequence length="281" mass="32284">MPTSYGKELLEDRCFARLYDLIYNAISPKLESSGYATGLNPAIVARFGSTDPDTWTMKFIFSNTRKSKGMTSLDYEEKSINPQIIKLLHSSGTDAEFESGIRGEIKHWFADLFDMTEFGLTRRVIEHDMEIAATVVDGTSFANVPETNLWHLQTCSPLQTRFSEQEIRSFAWPYRRLIDWPDDRQYDDYRKGKRSRRPFLDRKQMIACLSGILQKAEGSVAINVLTRAIINLHPYMVQDESDKYTYADTDVDLTNITYESVGMNDDDTDDYSIDEHGGESW</sequence>